<dbReference type="EMBL" id="JAYGIE010000027">
    <property type="protein sequence ID" value="MEA5477480.1"/>
    <property type="molecule type" value="Genomic_DNA"/>
</dbReference>
<organism evidence="2 3">
    <name type="scientific">Pseudanabaena galeata UHCC 0370</name>
    <dbReference type="NCBI Taxonomy" id="3110310"/>
    <lineage>
        <taxon>Bacteria</taxon>
        <taxon>Bacillati</taxon>
        <taxon>Cyanobacteriota</taxon>
        <taxon>Cyanophyceae</taxon>
        <taxon>Pseudanabaenales</taxon>
        <taxon>Pseudanabaenaceae</taxon>
        <taxon>Pseudanabaena</taxon>
    </lineage>
</organism>
<evidence type="ECO:0008006" key="4">
    <source>
        <dbReference type="Google" id="ProtNLM"/>
    </source>
</evidence>
<gene>
    <name evidence="2" type="ORF">VB774_07585</name>
</gene>
<keyword evidence="3" id="KW-1185">Reference proteome</keyword>
<name>A0ABU5TGY0_9CYAN</name>
<keyword evidence="1" id="KW-1133">Transmembrane helix</keyword>
<comment type="caution">
    <text evidence="2">The sequence shown here is derived from an EMBL/GenBank/DDBJ whole genome shotgun (WGS) entry which is preliminary data.</text>
</comment>
<sequence length="89" mass="9662">MVRGNMLGLMMLVAVSPIALIGGFLLKLKDPITMSAVGCGLVIVDLIFRAKFRSTSGWLLQREFGGALFFLPVWILGLVVIAINLSRLT</sequence>
<evidence type="ECO:0000313" key="2">
    <source>
        <dbReference type="EMBL" id="MEA5477480.1"/>
    </source>
</evidence>
<dbReference type="Proteomes" id="UP001301388">
    <property type="component" value="Unassembled WGS sequence"/>
</dbReference>
<keyword evidence="1" id="KW-0472">Membrane</keyword>
<keyword evidence="1" id="KW-0812">Transmembrane</keyword>
<proteinExistence type="predicted"/>
<evidence type="ECO:0000313" key="3">
    <source>
        <dbReference type="Proteomes" id="UP001301388"/>
    </source>
</evidence>
<reference evidence="2 3" key="1">
    <citation type="submission" date="2023-12" db="EMBL/GenBank/DDBJ databases">
        <title>Baltic Sea Cyanobacteria.</title>
        <authorList>
            <person name="Delbaje E."/>
            <person name="Fewer D.P."/>
            <person name="Shishido T.K."/>
        </authorList>
    </citation>
    <scope>NUCLEOTIDE SEQUENCE [LARGE SCALE GENOMIC DNA]</scope>
    <source>
        <strain evidence="2 3">UHCC 0370</strain>
    </source>
</reference>
<feature type="transmembrane region" description="Helical" evidence="1">
    <location>
        <begin position="7"/>
        <end position="26"/>
    </location>
</feature>
<dbReference type="RefSeq" id="WP_323261042.1">
    <property type="nucleotide sequence ID" value="NZ_JAYGIE010000027.1"/>
</dbReference>
<feature type="transmembrane region" description="Helical" evidence="1">
    <location>
        <begin position="64"/>
        <end position="85"/>
    </location>
</feature>
<accession>A0ABU5TGY0</accession>
<evidence type="ECO:0000256" key="1">
    <source>
        <dbReference type="SAM" id="Phobius"/>
    </source>
</evidence>
<protein>
    <recommendedName>
        <fullName evidence="4">SxtJ</fullName>
    </recommendedName>
</protein>